<reference evidence="3" key="1">
    <citation type="journal article" date="2022" name="Front. Genet.">
        <title>Chromosome-Scale Assembly of the Dendrobium nobile Genome Provides Insights Into the Molecular Mechanism of the Biosynthesis of the Medicinal Active Ingredient of Dendrobium.</title>
        <authorList>
            <person name="Xu Q."/>
            <person name="Niu S.-C."/>
            <person name="Li K.-L."/>
            <person name="Zheng P.-J."/>
            <person name="Zhang X.-J."/>
            <person name="Jia Y."/>
            <person name="Liu Y."/>
            <person name="Niu Y.-X."/>
            <person name="Yu L.-H."/>
            <person name="Chen D.-F."/>
            <person name="Zhang G.-Q."/>
        </authorList>
    </citation>
    <scope>NUCLEOTIDE SEQUENCE</scope>
    <source>
        <tissue evidence="3">Leaf</tissue>
    </source>
</reference>
<feature type="region of interest" description="Disordered" evidence="1">
    <location>
        <begin position="45"/>
        <end position="74"/>
    </location>
</feature>
<protein>
    <submittedName>
        <fullName evidence="3">Uncharacterized protein</fullName>
    </submittedName>
</protein>
<dbReference type="Proteomes" id="UP000829196">
    <property type="component" value="Unassembled WGS sequence"/>
</dbReference>
<organism evidence="3 4">
    <name type="scientific">Dendrobium nobile</name>
    <name type="common">Orchid</name>
    <dbReference type="NCBI Taxonomy" id="94219"/>
    <lineage>
        <taxon>Eukaryota</taxon>
        <taxon>Viridiplantae</taxon>
        <taxon>Streptophyta</taxon>
        <taxon>Embryophyta</taxon>
        <taxon>Tracheophyta</taxon>
        <taxon>Spermatophyta</taxon>
        <taxon>Magnoliopsida</taxon>
        <taxon>Liliopsida</taxon>
        <taxon>Asparagales</taxon>
        <taxon>Orchidaceae</taxon>
        <taxon>Epidendroideae</taxon>
        <taxon>Malaxideae</taxon>
        <taxon>Dendrobiinae</taxon>
        <taxon>Dendrobium</taxon>
    </lineage>
</organism>
<dbReference type="AlphaFoldDB" id="A0A8T3AGJ3"/>
<feature type="signal peptide" evidence="2">
    <location>
        <begin position="1"/>
        <end position="22"/>
    </location>
</feature>
<keyword evidence="2" id="KW-0732">Signal</keyword>
<comment type="caution">
    <text evidence="3">The sequence shown here is derived from an EMBL/GenBank/DDBJ whole genome shotgun (WGS) entry which is preliminary data.</text>
</comment>
<feature type="chain" id="PRO_5035908636" evidence="2">
    <location>
        <begin position="23"/>
        <end position="183"/>
    </location>
</feature>
<evidence type="ECO:0000313" key="3">
    <source>
        <dbReference type="EMBL" id="KAI0495349.1"/>
    </source>
</evidence>
<keyword evidence="4" id="KW-1185">Reference proteome</keyword>
<gene>
    <name evidence="3" type="ORF">KFK09_025499</name>
</gene>
<evidence type="ECO:0000313" key="4">
    <source>
        <dbReference type="Proteomes" id="UP000829196"/>
    </source>
</evidence>
<dbReference type="EMBL" id="JAGYWB010000017">
    <property type="protein sequence ID" value="KAI0495349.1"/>
    <property type="molecule type" value="Genomic_DNA"/>
</dbReference>
<evidence type="ECO:0000256" key="2">
    <source>
        <dbReference type="SAM" id="SignalP"/>
    </source>
</evidence>
<accession>A0A8T3AGJ3</accession>
<sequence length="183" mass="18551">MHCAQSTLPPCKLLARLMPLAALTSPMSLTKVCASLRTLRASLKPAPLTTTMPHTTSGPAASTPGAPGNCTSLPPSMSNTIVSPSMDALRANSTAFKKATLTSTMTLAEWRASLCSLSASLKHTTLATSMGFAEDCAPLGPLGALSILTPSAASMGNAKSCLTLSTPIAAISCAAFTPTMPDA</sequence>
<proteinExistence type="predicted"/>
<evidence type="ECO:0000256" key="1">
    <source>
        <dbReference type="SAM" id="MobiDB-lite"/>
    </source>
</evidence>
<name>A0A8T3AGJ3_DENNO</name>
<feature type="compositionally biased region" description="Polar residues" evidence="1">
    <location>
        <begin position="48"/>
        <end position="60"/>
    </location>
</feature>